<dbReference type="GO" id="GO:0004364">
    <property type="term" value="F:glutathione transferase activity"/>
    <property type="evidence" value="ECO:0007669"/>
    <property type="project" value="UniProtKB-EC"/>
</dbReference>
<dbReference type="EMBL" id="ATLV01016788">
    <property type="status" value="NOT_ANNOTATED_CDS"/>
    <property type="molecule type" value="Genomic_DNA"/>
</dbReference>
<name>A0A084VUG4_ANOSI</name>
<dbReference type="FunFam" id="1.20.1050.10:FF:000007">
    <property type="entry name" value="Glutathione S-transferase 1-1"/>
    <property type="match status" value="1"/>
</dbReference>
<comment type="catalytic activity">
    <reaction evidence="6">
        <text>RX + glutathione = an S-substituted glutathione + a halide anion + H(+)</text>
        <dbReference type="Rhea" id="RHEA:16437"/>
        <dbReference type="ChEBI" id="CHEBI:15378"/>
        <dbReference type="ChEBI" id="CHEBI:16042"/>
        <dbReference type="ChEBI" id="CHEBI:17792"/>
        <dbReference type="ChEBI" id="CHEBI:57925"/>
        <dbReference type="ChEBI" id="CHEBI:90779"/>
        <dbReference type="EC" id="2.5.1.18"/>
    </reaction>
</comment>
<keyword evidence="4" id="KW-0808">Transferase</keyword>
<dbReference type="SFLD" id="SFLDS00019">
    <property type="entry name" value="Glutathione_Transferase_(cytos"/>
    <property type="match status" value="1"/>
</dbReference>
<dbReference type="Gene3D" id="1.20.1050.10">
    <property type="match status" value="2"/>
</dbReference>
<comment type="similarity">
    <text evidence="1">Belongs to the GST superfamily. Theta family.</text>
</comment>
<dbReference type="OrthoDB" id="2309723at2759"/>
<dbReference type="SFLD" id="SFLDG01153">
    <property type="entry name" value="Main.4:_Theta-like"/>
    <property type="match status" value="1"/>
</dbReference>
<dbReference type="SFLD" id="SFLDG00358">
    <property type="entry name" value="Main_(cytGST)"/>
    <property type="match status" value="1"/>
</dbReference>
<dbReference type="CDD" id="cd03177">
    <property type="entry name" value="GST_C_Delta_Epsilon"/>
    <property type="match status" value="2"/>
</dbReference>
<reference evidence="9 11" key="1">
    <citation type="journal article" date="2014" name="BMC Genomics">
        <title>Genome sequence of Anopheles sinensis provides insight into genetics basis of mosquito competence for malaria parasites.</title>
        <authorList>
            <person name="Zhou D."/>
            <person name="Zhang D."/>
            <person name="Ding G."/>
            <person name="Shi L."/>
            <person name="Hou Q."/>
            <person name="Ye Y."/>
            <person name="Xu Y."/>
            <person name="Zhou H."/>
            <person name="Xiong C."/>
            <person name="Li S."/>
            <person name="Yu J."/>
            <person name="Hong S."/>
            <person name="Yu X."/>
            <person name="Zou P."/>
            <person name="Chen C."/>
            <person name="Chang X."/>
            <person name="Wang W."/>
            <person name="Lv Y."/>
            <person name="Sun Y."/>
            <person name="Ma L."/>
            <person name="Shen B."/>
            <person name="Zhu C."/>
        </authorList>
    </citation>
    <scope>NUCLEOTIDE SEQUENCE [LARGE SCALE GENOMIC DNA]</scope>
</reference>
<organism evidence="9">
    <name type="scientific">Anopheles sinensis</name>
    <name type="common">Mosquito</name>
    <dbReference type="NCBI Taxonomy" id="74873"/>
    <lineage>
        <taxon>Eukaryota</taxon>
        <taxon>Metazoa</taxon>
        <taxon>Ecdysozoa</taxon>
        <taxon>Arthropoda</taxon>
        <taxon>Hexapoda</taxon>
        <taxon>Insecta</taxon>
        <taxon>Pterygota</taxon>
        <taxon>Neoptera</taxon>
        <taxon>Endopterygota</taxon>
        <taxon>Diptera</taxon>
        <taxon>Nematocera</taxon>
        <taxon>Culicoidea</taxon>
        <taxon>Culicidae</taxon>
        <taxon>Anophelinae</taxon>
        <taxon>Anopheles</taxon>
    </lineage>
</organism>
<evidence type="ECO:0000256" key="6">
    <source>
        <dbReference type="ARBA" id="ARBA00047960"/>
    </source>
</evidence>
<dbReference type="SUPFAM" id="SSF47616">
    <property type="entry name" value="GST C-terminal domain-like"/>
    <property type="match status" value="2"/>
</dbReference>
<dbReference type="VEuPathDB" id="VectorBase:ASIC009229"/>
<dbReference type="PANTHER" id="PTHR43969:SF9">
    <property type="entry name" value="GLUTATHIONE S TRANSFERASE D10, ISOFORM A-RELATED"/>
    <property type="match status" value="1"/>
</dbReference>
<evidence type="ECO:0000313" key="11">
    <source>
        <dbReference type="Proteomes" id="UP000030765"/>
    </source>
</evidence>
<dbReference type="SUPFAM" id="SSF52833">
    <property type="entry name" value="Thioredoxin-like"/>
    <property type="match status" value="1"/>
</dbReference>
<dbReference type="GO" id="GO:0006749">
    <property type="term" value="P:glutathione metabolic process"/>
    <property type="evidence" value="ECO:0007669"/>
    <property type="project" value="TreeGrafter"/>
</dbReference>
<feature type="domain" description="GST N-terminal" evidence="7">
    <location>
        <begin position="2"/>
        <end position="83"/>
    </location>
</feature>
<evidence type="ECO:0000259" key="7">
    <source>
        <dbReference type="PROSITE" id="PS50404"/>
    </source>
</evidence>
<evidence type="ECO:0000256" key="3">
    <source>
        <dbReference type="ARBA" id="ARBA00012452"/>
    </source>
</evidence>
<dbReference type="PROSITE" id="PS50404">
    <property type="entry name" value="GST_NTER"/>
    <property type="match status" value="1"/>
</dbReference>
<dbReference type="EC" id="2.5.1.18" evidence="3"/>
<dbReference type="Gene3D" id="3.40.30.10">
    <property type="entry name" value="Glutaredoxin"/>
    <property type="match status" value="1"/>
</dbReference>
<proteinExistence type="inferred from homology"/>
<feature type="domain" description="GST C-terminal" evidence="8">
    <location>
        <begin position="206"/>
        <end position="309"/>
    </location>
</feature>
<dbReference type="InterPro" id="IPR004045">
    <property type="entry name" value="Glutathione_S-Trfase_N"/>
</dbReference>
<gene>
    <name evidence="9" type="ORF">ZHAS_00009229</name>
</gene>
<evidence type="ECO:0000256" key="4">
    <source>
        <dbReference type="ARBA" id="ARBA00022679"/>
    </source>
</evidence>
<dbReference type="PROSITE" id="PS50405">
    <property type="entry name" value="GST_CTER"/>
    <property type="match status" value="2"/>
</dbReference>
<dbReference type="EMBL" id="ATLV01016789">
    <property type="status" value="NOT_ANNOTATED_CDS"/>
    <property type="molecule type" value="Genomic_DNA"/>
</dbReference>
<dbReference type="VEuPathDB" id="VectorBase:ASIS000702"/>
<dbReference type="EMBL" id="KE525113">
    <property type="protein sequence ID" value="KFB41608.1"/>
    <property type="molecule type" value="Genomic_DNA"/>
</dbReference>
<evidence type="ECO:0000256" key="1">
    <source>
        <dbReference type="ARBA" id="ARBA00009899"/>
    </source>
</evidence>
<dbReference type="EnsemblMetazoa" id="ASIC009229-RA">
    <property type="protein sequence ID" value="ASIC009229-PA"/>
    <property type="gene ID" value="ASIC009229"/>
</dbReference>
<dbReference type="Pfam" id="PF02798">
    <property type="entry name" value="GST_N"/>
    <property type="match status" value="1"/>
</dbReference>
<dbReference type="InterPro" id="IPR036249">
    <property type="entry name" value="Thioredoxin-like_sf"/>
</dbReference>
<dbReference type="InterPro" id="IPR010987">
    <property type="entry name" value="Glutathione-S-Trfase_C-like"/>
</dbReference>
<evidence type="ECO:0000313" key="10">
    <source>
        <dbReference type="EnsemblMetazoa" id="ASIC009229-PA"/>
    </source>
</evidence>
<dbReference type="InterPro" id="IPR036282">
    <property type="entry name" value="Glutathione-S-Trfase_C_sf"/>
</dbReference>
<dbReference type="PANTHER" id="PTHR43969">
    <property type="entry name" value="GLUTATHIONE S TRANSFERASE D10, ISOFORM A-RELATED"/>
    <property type="match status" value="1"/>
</dbReference>
<dbReference type="AlphaFoldDB" id="A0A084VUG4"/>
<dbReference type="FunFam" id="3.40.30.10:FF:000208">
    <property type="entry name" value="glutathione S-transferase 1"/>
    <property type="match status" value="1"/>
</dbReference>
<evidence type="ECO:0000259" key="8">
    <source>
        <dbReference type="PROSITE" id="PS50405"/>
    </source>
</evidence>
<evidence type="ECO:0000256" key="5">
    <source>
        <dbReference type="ARBA" id="ARBA00041523"/>
    </source>
</evidence>
<dbReference type="VEuPathDB" id="VectorBase:ASIS004562"/>
<sequence>MPTPTLYYFPMSPPARAVLLLVKELGLTVNVKEVNPLAGETRTEEFMRINPEHTIPTLDDNGFYLGESRAILTYLVDAYRPGHSLYPNIPKEKALINRVLHYDLGSFYPKFGSSFGGLFSGEQTEITEENKATAHKALTDLENYLVRNDFFAGENPTLADLTLLPTIATAVHCGLDLTKYKRLNDWYENCRQLKGFEDDQEASRQMGEFLRSNSFGGLFSGEQTEITEENKATAHKALGDLENYLVRNDFFAGENPTVADLSLLPTIATAVHCGLDLTKYKRLNEWYENCRQLKGYEDDQEASRQMGEFLRSKFPEGLQALN</sequence>
<feature type="domain" description="GST C-terminal" evidence="8">
    <location>
        <begin position="89"/>
        <end position="209"/>
    </location>
</feature>
<dbReference type="CDD" id="cd03045">
    <property type="entry name" value="GST_N_Delta_Epsilon"/>
    <property type="match status" value="1"/>
</dbReference>
<evidence type="ECO:0000313" key="9">
    <source>
        <dbReference type="EMBL" id="KFB41608.1"/>
    </source>
</evidence>
<reference evidence="10" key="2">
    <citation type="submission" date="2020-05" db="UniProtKB">
        <authorList>
            <consortium name="EnsemblMetazoa"/>
        </authorList>
    </citation>
    <scope>IDENTIFICATION</scope>
</reference>
<dbReference type="Proteomes" id="UP000030765">
    <property type="component" value="Unassembled WGS sequence"/>
</dbReference>
<evidence type="ECO:0000256" key="2">
    <source>
        <dbReference type="ARBA" id="ARBA00011738"/>
    </source>
</evidence>
<accession>A0A084VUG4</accession>
<comment type="subunit">
    <text evidence="2">Homodimer.</text>
</comment>
<dbReference type="Pfam" id="PF13410">
    <property type="entry name" value="GST_C_2"/>
    <property type="match status" value="2"/>
</dbReference>
<keyword evidence="11" id="KW-1185">Reference proteome</keyword>
<dbReference type="STRING" id="74873.A0A084VUG4"/>
<dbReference type="InterPro" id="IPR040079">
    <property type="entry name" value="Glutathione_S-Trfase"/>
</dbReference>
<protein>
    <recommendedName>
        <fullName evidence="3">glutathione transferase</fullName>
        <ecNumber evidence="3">2.5.1.18</ecNumber>
    </recommendedName>
    <alternativeName>
        <fullName evidence="5">GST class-theta</fullName>
    </alternativeName>
</protein>